<proteinExistence type="inferred from homology"/>
<dbReference type="PANTHER" id="PTHR21021:SF15">
    <property type="entry name" value="FREE METHIONINE-R-SULFOXIDE REDUCTASE"/>
    <property type="match status" value="1"/>
</dbReference>
<evidence type="ECO:0000313" key="3">
    <source>
        <dbReference type="EMBL" id="MDP9499743.1"/>
    </source>
</evidence>
<dbReference type="PROSITE" id="PS01320">
    <property type="entry name" value="UPF0067"/>
    <property type="match status" value="1"/>
</dbReference>
<dbReference type="InterPro" id="IPR003018">
    <property type="entry name" value="GAF"/>
</dbReference>
<comment type="caution">
    <text evidence="3">The sequence shown here is derived from an EMBL/GenBank/DDBJ whole genome shotgun (WGS) entry which is preliminary data.</text>
</comment>
<gene>
    <name evidence="3" type="ORF">O7M46_02115</name>
</gene>
<dbReference type="Gene3D" id="3.30.450.40">
    <property type="match status" value="1"/>
</dbReference>
<dbReference type="PANTHER" id="PTHR21021">
    <property type="entry name" value="GAF/PUTATIVE CYTOSKELETAL PROTEIN"/>
    <property type="match status" value="1"/>
</dbReference>
<evidence type="ECO:0000256" key="1">
    <source>
        <dbReference type="ARBA" id="ARBA00038454"/>
    </source>
</evidence>
<reference evidence="3 4" key="1">
    <citation type="submission" date="2022-12" db="EMBL/GenBank/DDBJ databases">
        <title>Genome sequence of Pasteurellaceae Bisgaard Taxon 45.</title>
        <authorList>
            <person name="Foggin C."/>
            <person name="Rosen L.E."/>
            <person name="Henton M."/>
            <person name="Buys A."/>
            <person name="Floyd T."/>
            <person name="Turner A.D."/>
            <person name="Tarbin J."/>
            <person name="Lloyd A.S."/>
            <person name="Chaitezvi C."/>
            <person name="Ellis R.J."/>
            <person name="Roberts H.C."/>
            <person name="Dastjerdi A."/>
            <person name="Nunez A."/>
            <person name="Van Vliet A.H."/>
            <person name="Steinbach F."/>
        </authorList>
    </citation>
    <scope>NUCLEOTIDE SEQUENCE [LARGE SCALE GENOMIC DNA]</scope>
    <source>
        <strain evidence="3 4">VF20HR</strain>
    </source>
</reference>
<accession>A0ABT9KCE7</accession>
<dbReference type="EMBL" id="JAQAHH010000003">
    <property type="protein sequence ID" value="MDP9499743.1"/>
    <property type="molecule type" value="Genomic_DNA"/>
</dbReference>
<dbReference type="InterPro" id="IPR000614">
    <property type="entry name" value="FRMsr_CS"/>
</dbReference>
<feature type="domain" description="GAF" evidence="2">
    <location>
        <begin position="11"/>
        <end position="142"/>
    </location>
</feature>
<dbReference type="SUPFAM" id="SSF55781">
    <property type="entry name" value="GAF domain-like"/>
    <property type="match status" value="1"/>
</dbReference>
<evidence type="ECO:0000313" key="4">
    <source>
        <dbReference type="Proteomes" id="UP001224083"/>
    </source>
</evidence>
<evidence type="ECO:0000259" key="2">
    <source>
        <dbReference type="Pfam" id="PF01590"/>
    </source>
</evidence>
<organism evidence="3 4">
    <name type="scientific">Bisgaard Taxon 45</name>
    <dbReference type="NCBI Taxonomy" id="304289"/>
    <lineage>
        <taxon>Bacteria</taxon>
        <taxon>Pseudomonadati</taxon>
        <taxon>Pseudomonadota</taxon>
        <taxon>Gammaproteobacteria</taxon>
        <taxon>Pasteurellales</taxon>
        <taxon>Pasteurellaceae</taxon>
    </lineage>
</organism>
<dbReference type="Proteomes" id="UP001224083">
    <property type="component" value="Unassembled WGS sequence"/>
</dbReference>
<dbReference type="InterPro" id="IPR051330">
    <property type="entry name" value="Phosphatase_reg/MetRdx"/>
</dbReference>
<comment type="similarity">
    <text evidence="1">Belongs to the free Met sulfoxide reductase family.</text>
</comment>
<dbReference type="InterPro" id="IPR029016">
    <property type="entry name" value="GAF-like_dom_sf"/>
</dbReference>
<protein>
    <submittedName>
        <fullName evidence="3">GAF domain-containing protein</fullName>
    </submittedName>
</protein>
<name>A0ABT9KCE7_9PAST</name>
<sequence>MNYTLLLQQLEHILAPETYMISRMANTSAFLYEHMPDLNWVGFYLVKDGVLKVGPFQGKVACSDIGFGKGVCGYTWQTGKTTVVEDVHQFDGHIACDSASQSEVVVPIFQREEMIAELDVDSPRLARFSAEDVAFLEKCAALTCVKE</sequence>
<dbReference type="Pfam" id="PF01590">
    <property type="entry name" value="GAF"/>
    <property type="match status" value="1"/>
</dbReference>
<keyword evidence="4" id="KW-1185">Reference proteome</keyword>